<sequence>MNTLTGLNDFAIENALSTKIRKWTEFTKPVNLDTLNYSLKLAEINRSLGLGISNTNTINSLLQLEIDRKRYLDDLRKAIEIGHSINSFSKLGDIIDKSINIISQSELNKYKFFNKFQSSVNDLSLFNINKSILLGNITGKSLGSVLQAELNKHNELLNSLNEFITLKESVKIQDSLSIQIEDELDIQPGKEQQISIDILTGKETDNNLLDKQQYNLIEKIDTLLSIICNVLGIITFITGALNINIPEYILRNPITILDATEHLMQICSDLPDMQQHRAFSVRIVDTQELKLRKYDNKNAEILATLENGKIICVLKEPKDNARWLLVSAKLENGETVKGYVYRKYTKQISL</sequence>
<reference evidence="2 3" key="1">
    <citation type="submission" date="2017-11" db="EMBL/GenBank/DDBJ databases">
        <title>Reclassification of Bisgaard taxon 5 as Caviibacterium pharyngocola gen. nov., sp. nov.</title>
        <authorList>
            <person name="Christensen H."/>
        </authorList>
    </citation>
    <scope>NUCLEOTIDE SEQUENCE [LARGE SCALE GENOMIC DNA]</scope>
    <source>
        <strain evidence="2 3">7_3</strain>
    </source>
</reference>
<comment type="caution">
    <text evidence="2">The sequence shown here is derived from an EMBL/GenBank/DDBJ whole genome shotgun (WGS) entry which is preliminary data.</text>
</comment>
<dbReference type="RefSeq" id="WP_100297526.1">
    <property type="nucleotide sequence ID" value="NZ_PHGZ01000028.1"/>
</dbReference>
<dbReference type="Gene3D" id="2.30.30.40">
    <property type="entry name" value="SH3 Domains"/>
    <property type="match status" value="1"/>
</dbReference>
<keyword evidence="1" id="KW-1133">Transmembrane helix</keyword>
<organism evidence="2 3">
    <name type="scientific">Caviibacterium pharyngocola</name>
    <dbReference type="NCBI Taxonomy" id="28159"/>
    <lineage>
        <taxon>Bacteria</taxon>
        <taxon>Pseudomonadati</taxon>
        <taxon>Pseudomonadota</taxon>
        <taxon>Gammaproteobacteria</taxon>
        <taxon>Pasteurellales</taxon>
        <taxon>Pasteurellaceae</taxon>
        <taxon>Caviibacterium</taxon>
    </lineage>
</organism>
<dbReference type="EMBL" id="PHGZ01000028">
    <property type="protein sequence ID" value="PJG82139.1"/>
    <property type="molecule type" value="Genomic_DNA"/>
</dbReference>
<feature type="transmembrane region" description="Helical" evidence="1">
    <location>
        <begin position="223"/>
        <end position="243"/>
    </location>
</feature>
<keyword evidence="3" id="KW-1185">Reference proteome</keyword>
<gene>
    <name evidence="2" type="ORF">CVP04_10815</name>
</gene>
<protein>
    <submittedName>
        <fullName evidence="2">Uncharacterized protein</fullName>
    </submittedName>
</protein>
<name>A0A2M8RTE1_9PAST</name>
<evidence type="ECO:0000313" key="3">
    <source>
        <dbReference type="Proteomes" id="UP000230282"/>
    </source>
</evidence>
<evidence type="ECO:0000313" key="2">
    <source>
        <dbReference type="EMBL" id="PJG82139.1"/>
    </source>
</evidence>
<keyword evidence="1" id="KW-0472">Membrane</keyword>
<dbReference type="Proteomes" id="UP000230282">
    <property type="component" value="Unassembled WGS sequence"/>
</dbReference>
<dbReference type="AlphaFoldDB" id="A0A2M8RTE1"/>
<proteinExistence type="predicted"/>
<accession>A0A2M8RTE1</accession>
<keyword evidence="1" id="KW-0812">Transmembrane</keyword>
<evidence type="ECO:0000256" key="1">
    <source>
        <dbReference type="SAM" id="Phobius"/>
    </source>
</evidence>